<dbReference type="GO" id="GO:0015078">
    <property type="term" value="F:proton transmembrane transporter activity"/>
    <property type="evidence" value="ECO:0007669"/>
    <property type="project" value="InterPro"/>
</dbReference>
<dbReference type="RefSeq" id="XP_049260924.1">
    <property type="nucleotide sequence ID" value="XM_049409914.1"/>
</dbReference>
<name>A0A8J5UJ25_9ASCO</name>
<evidence type="ECO:0000256" key="8">
    <source>
        <dbReference type="ARBA" id="ARBA00023136"/>
    </source>
</evidence>
<dbReference type="GO" id="GO:0031966">
    <property type="term" value="C:mitochondrial membrane"/>
    <property type="evidence" value="ECO:0007669"/>
    <property type="project" value="UniProtKB-SubCell"/>
</dbReference>
<keyword evidence="11" id="KW-1185">Reference proteome</keyword>
<evidence type="ECO:0000313" key="10">
    <source>
        <dbReference type="EMBL" id="KAG7660691.1"/>
    </source>
</evidence>
<keyword evidence="7" id="KW-0496">Mitochondrion</keyword>
<dbReference type="GO" id="GO:0015986">
    <property type="term" value="P:proton motive force-driven ATP synthesis"/>
    <property type="evidence" value="ECO:0007669"/>
    <property type="project" value="InterPro"/>
</dbReference>
<comment type="caution">
    <text evidence="10">The sequence shown here is derived from an EMBL/GenBank/DDBJ whole genome shotgun (WGS) entry which is preliminary data.</text>
</comment>
<evidence type="ECO:0000256" key="9">
    <source>
        <dbReference type="ARBA" id="ARBA00023310"/>
    </source>
</evidence>
<dbReference type="Proteomes" id="UP000694255">
    <property type="component" value="Unassembled WGS sequence"/>
</dbReference>
<keyword evidence="9" id="KW-0066">ATP synthesis</keyword>
<keyword evidence="6" id="KW-0406">Ion transport</keyword>
<evidence type="ECO:0000256" key="5">
    <source>
        <dbReference type="ARBA" id="ARBA00022781"/>
    </source>
</evidence>
<gene>
    <name evidence="10" type="ORF">J8A68_005808</name>
</gene>
<comment type="similarity">
    <text evidence="2">Belongs to the ATPase g subunit family.</text>
</comment>
<dbReference type="OrthoDB" id="437at2759"/>
<protein>
    <submittedName>
        <fullName evidence="10">ATP20</fullName>
    </submittedName>
</protein>
<comment type="subcellular location">
    <subcellularLocation>
        <location evidence="1">Mitochondrion membrane</location>
    </subcellularLocation>
</comment>
<evidence type="ECO:0000256" key="6">
    <source>
        <dbReference type="ARBA" id="ARBA00023065"/>
    </source>
</evidence>
<evidence type="ECO:0000313" key="11">
    <source>
        <dbReference type="Proteomes" id="UP000694255"/>
    </source>
</evidence>
<dbReference type="GO" id="GO:0045259">
    <property type="term" value="C:proton-transporting ATP synthase complex"/>
    <property type="evidence" value="ECO:0007669"/>
    <property type="project" value="UniProtKB-KW"/>
</dbReference>
<keyword evidence="5" id="KW-0375">Hydrogen ion transport</keyword>
<dbReference type="InterPro" id="IPR006808">
    <property type="entry name" value="ATP_synth_F0_gsu_mt"/>
</dbReference>
<keyword evidence="8" id="KW-0472">Membrane</keyword>
<organism evidence="10 11">
    <name type="scientific">[Candida] subhashii</name>
    <dbReference type="NCBI Taxonomy" id="561895"/>
    <lineage>
        <taxon>Eukaryota</taxon>
        <taxon>Fungi</taxon>
        <taxon>Dikarya</taxon>
        <taxon>Ascomycota</taxon>
        <taxon>Saccharomycotina</taxon>
        <taxon>Pichiomycetes</taxon>
        <taxon>Debaryomycetaceae</taxon>
        <taxon>Spathaspora</taxon>
    </lineage>
</organism>
<evidence type="ECO:0000256" key="4">
    <source>
        <dbReference type="ARBA" id="ARBA00022547"/>
    </source>
</evidence>
<accession>A0A8J5UJ25</accession>
<dbReference type="Pfam" id="PF04718">
    <property type="entry name" value="ATP-synt_G"/>
    <property type="match status" value="1"/>
</dbReference>
<keyword evidence="3" id="KW-0813">Transport</keyword>
<keyword evidence="4" id="KW-0138">CF(0)</keyword>
<proteinExistence type="inferred from homology"/>
<dbReference type="AlphaFoldDB" id="A0A8J5UJ25"/>
<reference evidence="10 11" key="1">
    <citation type="journal article" date="2021" name="DNA Res.">
        <title>Genome analysis of Candida subhashii reveals its hybrid nature and dual mitochondrial genome conformations.</title>
        <authorList>
            <person name="Mixao V."/>
            <person name="Hegedusova E."/>
            <person name="Saus E."/>
            <person name="Pryszcz L.P."/>
            <person name="Cillingova A."/>
            <person name="Nosek J."/>
            <person name="Gabaldon T."/>
        </authorList>
    </citation>
    <scope>NUCLEOTIDE SEQUENCE [LARGE SCALE GENOMIC DNA]</scope>
    <source>
        <strain evidence="10 11">CBS 10753</strain>
    </source>
</reference>
<evidence type="ECO:0000256" key="7">
    <source>
        <dbReference type="ARBA" id="ARBA00023128"/>
    </source>
</evidence>
<evidence type="ECO:0000256" key="1">
    <source>
        <dbReference type="ARBA" id="ARBA00004325"/>
    </source>
</evidence>
<dbReference type="EMBL" id="JAGSYN010000275">
    <property type="protein sequence ID" value="KAG7660691.1"/>
    <property type="molecule type" value="Genomic_DNA"/>
</dbReference>
<sequence length="124" mass="13570">MSAIISKATGLVNGLITKSTEVVNCGIYWSKVGAELGKQVYKTEGLAPPSGKQFETVYQQALKFIKSPEQQKKFLQQVSEFKPSAQCAAKASIYGIQLAAFFSVGEMIGRRQIVGYPSFGEHHH</sequence>
<dbReference type="GeneID" id="73472608"/>
<evidence type="ECO:0000256" key="3">
    <source>
        <dbReference type="ARBA" id="ARBA00022448"/>
    </source>
</evidence>
<evidence type="ECO:0000256" key="2">
    <source>
        <dbReference type="ARBA" id="ARBA00005699"/>
    </source>
</evidence>